<keyword evidence="6 7" id="KW-0472">Membrane</keyword>
<feature type="transmembrane region" description="Helical" evidence="7">
    <location>
        <begin position="58"/>
        <end position="82"/>
    </location>
</feature>
<keyword evidence="2 7" id="KW-0812">Transmembrane</keyword>
<reference evidence="10 11" key="1">
    <citation type="submission" date="2019-11" db="EMBL/GenBank/DDBJ databases">
        <authorList>
            <person name="Zhang X.Y."/>
        </authorList>
    </citation>
    <scope>NUCLEOTIDE SEQUENCE [LARGE SCALE GENOMIC DNA]</scope>
    <source>
        <strain evidence="10 11">C176</strain>
    </source>
</reference>
<dbReference type="SUPFAM" id="SSF90123">
    <property type="entry name" value="ABC transporter transmembrane region"/>
    <property type="match status" value="1"/>
</dbReference>
<evidence type="ECO:0000259" key="9">
    <source>
        <dbReference type="PROSITE" id="PS50929"/>
    </source>
</evidence>
<keyword evidence="4" id="KW-0067">ATP-binding</keyword>
<dbReference type="InterPro" id="IPR011527">
    <property type="entry name" value="ABC1_TM_dom"/>
</dbReference>
<dbReference type="PANTHER" id="PTHR24221">
    <property type="entry name" value="ATP-BINDING CASSETTE SUB-FAMILY B"/>
    <property type="match status" value="1"/>
</dbReference>
<keyword evidence="5 7" id="KW-1133">Transmembrane helix</keyword>
<dbReference type="AlphaFoldDB" id="A0A6N7QRM9"/>
<dbReference type="PROSITE" id="PS50893">
    <property type="entry name" value="ABC_TRANSPORTER_2"/>
    <property type="match status" value="1"/>
</dbReference>
<evidence type="ECO:0000256" key="4">
    <source>
        <dbReference type="ARBA" id="ARBA00022840"/>
    </source>
</evidence>
<evidence type="ECO:0000256" key="3">
    <source>
        <dbReference type="ARBA" id="ARBA00022741"/>
    </source>
</evidence>
<dbReference type="Proteomes" id="UP000433788">
    <property type="component" value="Unassembled WGS sequence"/>
</dbReference>
<gene>
    <name evidence="10" type="primary">cydC</name>
    <name evidence="10" type="ORF">GH984_05930</name>
</gene>
<evidence type="ECO:0000313" key="10">
    <source>
        <dbReference type="EMBL" id="MRH78240.1"/>
    </source>
</evidence>
<dbReference type="Gene3D" id="3.40.50.300">
    <property type="entry name" value="P-loop containing nucleotide triphosphate hydrolases"/>
    <property type="match status" value="1"/>
</dbReference>
<dbReference type="InterPro" id="IPR036640">
    <property type="entry name" value="ABC1_TM_sf"/>
</dbReference>
<dbReference type="InterPro" id="IPR003593">
    <property type="entry name" value="AAA+_ATPase"/>
</dbReference>
<evidence type="ECO:0000256" key="6">
    <source>
        <dbReference type="ARBA" id="ARBA00023136"/>
    </source>
</evidence>
<evidence type="ECO:0000313" key="11">
    <source>
        <dbReference type="Proteomes" id="UP000433788"/>
    </source>
</evidence>
<dbReference type="SUPFAM" id="SSF52540">
    <property type="entry name" value="P-loop containing nucleoside triphosphate hydrolases"/>
    <property type="match status" value="1"/>
</dbReference>
<feature type="transmembrane region" description="Helical" evidence="7">
    <location>
        <begin position="183"/>
        <end position="204"/>
    </location>
</feature>
<dbReference type="GO" id="GO:0005524">
    <property type="term" value="F:ATP binding"/>
    <property type="evidence" value="ECO:0007669"/>
    <property type="project" value="UniProtKB-KW"/>
</dbReference>
<comment type="subcellular location">
    <subcellularLocation>
        <location evidence="1">Cell membrane</location>
        <topology evidence="1">Multi-pass membrane protein</topology>
    </subcellularLocation>
</comment>
<name>A0A6N7QRM9_9GAMM</name>
<dbReference type="SMART" id="SM00382">
    <property type="entry name" value="AAA"/>
    <property type="match status" value="1"/>
</dbReference>
<dbReference type="InterPro" id="IPR014223">
    <property type="entry name" value="ABC_CydC/D"/>
</dbReference>
<dbReference type="Gene3D" id="1.20.1560.10">
    <property type="entry name" value="ABC transporter type 1, transmembrane domain"/>
    <property type="match status" value="1"/>
</dbReference>
<evidence type="ECO:0000259" key="8">
    <source>
        <dbReference type="PROSITE" id="PS50893"/>
    </source>
</evidence>
<dbReference type="PANTHER" id="PTHR24221:SF653">
    <property type="entry name" value="TRANSPORT ATP-BINDING PROTEIN CYDC"/>
    <property type="match status" value="1"/>
</dbReference>
<evidence type="ECO:0000256" key="1">
    <source>
        <dbReference type="ARBA" id="ARBA00004651"/>
    </source>
</evidence>
<feature type="transmembrane region" description="Helical" evidence="7">
    <location>
        <begin position="271"/>
        <end position="292"/>
    </location>
</feature>
<dbReference type="InterPro" id="IPR027417">
    <property type="entry name" value="P-loop_NTPase"/>
</dbReference>
<dbReference type="GO" id="GO:0016887">
    <property type="term" value="F:ATP hydrolysis activity"/>
    <property type="evidence" value="ECO:0007669"/>
    <property type="project" value="InterPro"/>
</dbReference>
<dbReference type="InterPro" id="IPR003439">
    <property type="entry name" value="ABC_transporter-like_ATP-bd"/>
</dbReference>
<dbReference type="Pfam" id="PF00005">
    <property type="entry name" value="ABC_tran"/>
    <property type="match status" value="1"/>
</dbReference>
<dbReference type="EMBL" id="WJPP01000003">
    <property type="protein sequence ID" value="MRH78240.1"/>
    <property type="molecule type" value="Genomic_DNA"/>
</dbReference>
<proteinExistence type="predicted"/>
<dbReference type="Pfam" id="PF00664">
    <property type="entry name" value="ABC_membrane"/>
    <property type="match status" value="1"/>
</dbReference>
<dbReference type="GO" id="GO:0005886">
    <property type="term" value="C:plasma membrane"/>
    <property type="evidence" value="ECO:0007669"/>
    <property type="project" value="UniProtKB-SubCell"/>
</dbReference>
<feature type="domain" description="ABC transmembrane type-1" evidence="9">
    <location>
        <begin position="36"/>
        <end position="319"/>
    </location>
</feature>
<dbReference type="NCBIfam" id="TIGR02868">
    <property type="entry name" value="CydC"/>
    <property type="match status" value="1"/>
</dbReference>
<evidence type="ECO:0000256" key="7">
    <source>
        <dbReference type="SAM" id="Phobius"/>
    </source>
</evidence>
<dbReference type="GO" id="GO:0045454">
    <property type="term" value="P:cell redox homeostasis"/>
    <property type="evidence" value="ECO:0007669"/>
    <property type="project" value="InterPro"/>
</dbReference>
<keyword evidence="11" id="KW-1185">Reference proteome</keyword>
<comment type="caution">
    <text evidence="10">The sequence shown here is derived from an EMBL/GenBank/DDBJ whole genome shotgun (WGS) entry which is preliminary data.</text>
</comment>
<dbReference type="GO" id="GO:0034775">
    <property type="term" value="P:glutathione transmembrane transport"/>
    <property type="evidence" value="ECO:0007669"/>
    <property type="project" value="InterPro"/>
</dbReference>
<sequence length="582" mass="62284">MSIGIIRSLMANSSTSRMSDLLPYLRLFMRYRARLALGTVLMLATAASGIGLLALSGWFITATAVTGVLLAAGVAVAFDIYVPGGGIRAFAVTRTVSRYFERIVNHDTVLQLLRDLRVNLFKSIARLPPTAAVRLRSGELLNRLTTDIDRLDGLFLRGIAPPIVAVLAIVITMLLLLFGSVALSLSVGLTLLALAGLSLGRGWLKGQASTSALAESNAQLRAGTIDHLQGLADLQAFGSLRHHRDRLLTIERYDHALNADTNIRVATGESILAAGLQLSMVGVLLFSLYLYGTGTVSGAIAVMMPLALMALLEPLGVLPAAGWHLARARASAVRLREDMNQTQKSAHTASRTDIVQSDKPTLCLTNIYLTRGAGATVLNNVSLTIQPGECVGIVGASGSGKSSLASLLTAQLTADSGSIFINGHRITAIAYKALFNQIACLTQQTDLFSTTIADNLRIAESGNSRTGTAKLWEVLEAVQLAEFVENCPDGLNTWVGESGTRLSQGQARRLALSRVLLRDPPAVLLDEPFSGLDSKTAENISDYLAHWLQGRTTLLLGHDRKVLPPADRWFHLENGDLKPIDS</sequence>
<dbReference type="PROSITE" id="PS50929">
    <property type="entry name" value="ABC_TM1F"/>
    <property type="match status" value="1"/>
</dbReference>
<feature type="domain" description="ABC transporter" evidence="8">
    <location>
        <begin position="362"/>
        <end position="580"/>
    </location>
</feature>
<dbReference type="InterPro" id="IPR039421">
    <property type="entry name" value="Type_1_exporter"/>
</dbReference>
<evidence type="ECO:0000256" key="5">
    <source>
        <dbReference type="ARBA" id="ARBA00022989"/>
    </source>
</evidence>
<organism evidence="10 11">
    <name type="scientific">Spiribacter salilacus</name>
    <dbReference type="NCBI Taxonomy" id="2664894"/>
    <lineage>
        <taxon>Bacteria</taxon>
        <taxon>Pseudomonadati</taxon>
        <taxon>Pseudomonadota</taxon>
        <taxon>Gammaproteobacteria</taxon>
        <taxon>Chromatiales</taxon>
        <taxon>Ectothiorhodospiraceae</taxon>
        <taxon>Spiribacter</taxon>
    </lineage>
</organism>
<protein>
    <submittedName>
        <fullName evidence="10">Thiol reductant ABC exporter subunit CydC</fullName>
    </submittedName>
</protein>
<accession>A0A6N7QRM9</accession>
<feature type="transmembrane region" description="Helical" evidence="7">
    <location>
        <begin position="154"/>
        <end position="177"/>
    </location>
</feature>
<evidence type="ECO:0000256" key="2">
    <source>
        <dbReference type="ARBA" id="ARBA00022692"/>
    </source>
</evidence>
<keyword evidence="3" id="KW-0547">Nucleotide-binding</keyword>
<dbReference type="InterPro" id="IPR017871">
    <property type="entry name" value="ABC_transporter-like_CS"/>
</dbReference>
<dbReference type="GO" id="GO:0140359">
    <property type="term" value="F:ABC-type transporter activity"/>
    <property type="evidence" value="ECO:0007669"/>
    <property type="project" value="InterPro"/>
</dbReference>
<dbReference type="PROSITE" id="PS00211">
    <property type="entry name" value="ABC_TRANSPORTER_1"/>
    <property type="match status" value="1"/>
</dbReference>
<dbReference type="GO" id="GO:0034040">
    <property type="term" value="F:ATPase-coupled lipid transmembrane transporter activity"/>
    <property type="evidence" value="ECO:0007669"/>
    <property type="project" value="TreeGrafter"/>
</dbReference>